<dbReference type="EMBL" id="JACHGN010000045">
    <property type="protein sequence ID" value="MBB5140514.1"/>
    <property type="molecule type" value="Genomic_DNA"/>
</dbReference>
<dbReference type="RefSeq" id="WP_185057298.1">
    <property type="nucleotide sequence ID" value="NZ_BAABIX010000005.1"/>
</dbReference>
<protein>
    <submittedName>
        <fullName evidence="1">Uncharacterized protein</fullName>
    </submittedName>
</protein>
<evidence type="ECO:0000313" key="2">
    <source>
        <dbReference type="Proteomes" id="UP000578449"/>
    </source>
</evidence>
<keyword evidence="2" id="KW-1185">Reference proteome</keyword>
<sequence>MSRYTIPNAPGAPESCITAVGWDAPCNTYWATAFDPHASGGEERGTVFSIGDTPCELPDVESLVTALREHGVELPPSIVDVLRTDKPGEGFAGEVTK</sequence>
<organism evidence="1 2">
    <name type="scientific">Thermocatellispora tengchongensis</name>
    <dbReference type="NCBI Taxonomy" id="1073253"/>
    <lineage>
        <taxon>Bacteria</taxon>
        <taxon>Bacillati</taxon>
        <taxon>Actinomycetota</taxon>
        <taxon>Actinomycetes</taxon>
        <taxon>Streptosporangiales</taxon>
        <taxon>Streptosporangiaceae</taxon>
        <taxon>Thermocatellispora</taxon>
    </lineage>
</organism>
<evidence type="ECO:0000313" key="1">
    <source>
        <dbReference type="EMBL" id="MBB5140514.1"/>
    </source>
</evidence>
<gene>
    <name evidence="1" type="ORF">HNP84_010282</name>
</gene>
<comment type="caution">
    <text evidence="1">The sequence shown here is derived from an EMBL/GenBank/DDBJ whole genome shotgun (WGS) entry which is preliminary data.</text>
</comment>
<dbReference type="AlphaFoldDB" id="A0A840PGH7"/>
<name>A0A840PGH7_9ACTN</name>
<proteinExistence type="predicted"/>
<reference evidence="1 2" key="1">
    <citation type="submission" date="2020-08" db="EMBL/GenBank/DDBJ databases">
        <title>Genomic Encyclopedia of Type Strains, Phase IV (KMG-IV): sequencing the most valuable type-strain genomes for metagenomic binning, comparative biology and taxonomic classification.</title>
        <authorList>
            <person name="Goeker M."/>
        </authorList>
    </citation>
    <scope>NUCLEOTIDE SEQUENCE [LARGE SCALE GENOMIC DNA]</scope>
    <source>
        <strain evidence="1 2">DSM 45615</strain>
    </source>
</reference>
<accession>A0A840PGH7</accession>
<dbReference type="Proteomes" id="UP000578449">
    <property type="component" value="Unassembled WGS sequence"/>
</dbReference>